<feature type="signal peptide" evidence="1">
    <location>
        <begin position="1"/>
        <end position="21"/>
    </location>
</feature>
<feature type="chain" id="PRO_5034614485" evidence="1">
    <location>
        <begin position="22"/>
        <end position="143"/>
    </location>
</feature>
<evidence type="ECO:0000256" key="1">
    <source>
        <dbReference type="SAM" id="SignalP"/>
    </source>
</evidence>
<accession>A0A8D8VAK2</accession>
<name>A0A8D8VAK2_9HEMI</name>
<proteinExistence type="predicted"/>
<keyword evidence="1" id="KW-0732">Signal</keyword>
<evidence type="ECO:0000313" key="2">
    <source>
        <dbReference type="EMBL" id="CAG6719954.1"/>
    </source>
</evidence>
<reference evidence="2" key="1">
    <citation type="submission" date="2021-05" db="EMBL/GenBank/DDBJ databases">
        <authorList>
            <person name="Alioto T."/>
            <person name="Alioto T."/>
            <person name="Gomez Garrido J."/>
        </authorList>
    </citation>
    <scope>NUCLEOTIDE SEQUENCE</scope>
</reference>
<sequence length="143" mass="16671">MFTRIIQLLFSTVFYLIISQCKLSDGGVESSLNVVWIDLNVTGNEWTGIKDLIGQDPCADNMNYCIELATIIKKRENATALRKNCEYDEMVKYSNETCRLICWIRQKKTYDVVKRTVFEAQYWTESPNVTRIRHCSPPLANRY</sequence>
<protein>
    <submittedName>
        <fullName evidence="2">Uncharacterized protein</fullName>
    </submittedName>
</protein>
<dbReference type="AlphaFoldDB" id="A0A8D8VAK2"/>
<dbReference type="EMBL" id="HBUF01359654">
    <property type="protein sequence ID" value="CAG6719954.1"/>
    <property type="molecule type" value="Transcribed_RNA"/>
</dbReference>
<organism evidence="2">
    <name type="scientific">Cacopsylla melanoneura</name>
    <dbReference type="NCBI Taxonomy" id="428564"/>
    <lineage>
        <taxon>Eukaryota</taxon>
        <taxon>Metazoa</taxon>
        <taxon>Ecdysozoa</taxon>
        <taxon>Arthropoda</taxon>
        <taxon>Hexapoda</taxon>
        <taxon>Insecta</taxon>
        <taxon>Pterygota</taxon>
        <taxon>Neoptera</taxon>
        <taxon>Paraneoptera</taxon>
        <taxon>Hemiptera</taxon>
        <taxon>Sternorrhyncha</taxon>
        <taxon>Psylloidea</taxon>
        <taxon>Psyllidae</taxon>
        <taxon>Psyllinae</taxon>
        <taxon>Cacopsylla</taxon>
    </lineage>
</organism>